<proteinExistence type="predicted"/>
<feature type="signal peptide" evidence="1">
    <location>
        <begin position="1"/>
        <end position="25"/>
    </location>
</feature>
<evidence type="ECO:0000256" key="1">
    <source>
        <dbReference type="SAM" id="SignalP"/>
    </source>
</evidence>
<evidence type="ECO:0000313" key="3">
    <source>
        <dbReference type="RefSeq" id="XP_029635579.1"/>
    </source>
</evidence>
<accession>A0A6P7SB22</accession>
<reference evidence="3" key="1">
    <citation type="submission" date="2025-08" db="UniProtKB">
        <authorList>
            <consortium name="RefSeq"/>
        </authorList>
    </citation>
    <scope>IDENTIFICATION</scope>
</reference>
<dbReference type="SUPFAM" id="SSF49854">
    <property type="entry name" value="Spermadhesin, CUB domain"/>
    <property type="match status" value="1"/>
</dbReference>
<protein>
    <submittedName>
        <fullName evidence="3">Uncharacterized protein LOC115210930 isoform X1</fullName>
    </submittedName>
</protein>
<dbReference type="RefSeq" id="XP_029635579.1">
    <property type="nucleotide sequence ID" value="XM_029779719.2"/>
</dbReference>
<feature type="chain" id="PRO_5028295109" evidence="1">
    <location>
        <begin position="26"/>
        <end position="183"/>
    </location>
</feature>
<sequence length="183" mass="21294">MMLEELKHLLNFPCFIFILFHCCNAERIIDMESYDCVHTEPFQVSDNDLMRVRAQPRHDRGDRFRCKITLQAPQGRFLYVYIADIDIKECGVTLKFYDYYYNSQNMIKESTCKTAPGAYFQTRSNTLIVELNKLTSSNTVYRFSILTATNHGPKIHRLSGSPSLKTYSISRIFILILVCVSLH</sequence>
<organism evidence="2 3">
    <name type="scientific">Octopus sinensis</name>
    <name type="common">East Asian common octopus</name>
    <dbReference type="NCBI Taxonomy" id="2607531"/>
    <lineage>
        <taxon>Eukaryota</taxon>
        <taxon>Metazoa</taxon>
        <taxon>Spiralia</taxon>
        <taxon>Lophotrochozoa</taxon>
        <taxon>Mollusca</taxon>
        <taxon>Cephalopoda</taxon>
        <taxon>Coleoidea</taxon>
        <taxon>Octopodiformes</taxon>
        <taxon>Octopoda</taxon>
        <taxon>Incirrata</taxon>
        <taxon>Octopodidae</taxon>
        <taxon>Octopus</taxon>
    </lineage>
</organism>
<dbReference type="Proteomes" id="UP000515154">
    <property type="component" value="Linkage group LG4"/>
</dbReference>
<dbReference type="InterPro" id="IPR035914">
    <property type="entry name" value="Sperma_CUB_dom_sf"/>
</dbReference>
<keyword evidence="2" id="KW-1185">Reference proteome</keyword>
<dbReference type="AlphaFoldDB" id="A0A6P7SB22"/>
<gene>
    <name evidence="3" type="primary">LOC115210930</name>
</gene>
<dbReference type="KEGG" id="osn:115210930"/>
<keyword evidence="1" id="KW-0732">Signal</keyword>
<name>A0A6P7SB22_9MOLL</name>
<evidence type="ECO:0000313" key="2">
    <source>
        <dbReference type="Proteomes" id="UP000515154"/>
    </source>
</evidence>